<accession>A0A4Y9Y8J2</accession>
<feature type="domain" description="HTH CENPB-type" evidence="3">
    <location>
        <begin position="37"/>
        <end position="112"/>
    </location>
</feature>
<evidence type="ECO:0000256" key="2">
    <source>
        <dbReference type="SAM" id="MobiDB-lite"/>
    </source>
</evidence>
<evidence type="ECO:0000313" key="4">
    <source>
        <dbReference type="EMBL" id="TFY57149.1"/>
    </source>
</evidence>
<feature type="region of interest" description="Disordered" evidence="2">
    <location>
        <begin position="160"/>
        <end position="204"/>
    </location>
</feature>
<evidence type="ECO:0000313" key="5">
    <source>
        <dbReference type="Proteomes" id="UP000298390"/>
    </source>
</evidence>
<proteinExistence type="predicted"/>
<dbReference type="EMBL" id="SEKV01000449">
    <property type="protein sequence ID" value="TFY57149.1"/>
    <property type="molecule type" value="Genomic_DNA"/>
</dbReference>
<evidence type="ECO:0000256" key="1">
    <source>
        <dbReference type="ARBA" id="ARBA00023125"/>
    </source>
</evidence>
<sequence>MSHKELADLFNTNKTTITRTLKEKDKWLRSSQFDDLKVARNRQIAHGRLEYDLRNWLMDCALSSTIVTDDMIKDKAMTIARGYHLTGGRHKFVCSRTWMRSVKSRYGIVDGRFMDYSASISSKRDQALGYWAQLTRRSVPELALAFKAARSIESPSTPLLLSAGDTLETNSSDQERKIEFSPSGDVPPIPASSATPTVSAAEQSSPDVILDVDSTDLLLVSSVSRIEEYDTDITCMHDNGLGTHRTLPDQSVSIPDVPHMSNTFFPSDPASASTQLPLTALDPSAFHYDPSLNRITFLIPDRLEDLPLDHFLPTDGVPLLDQGFSTDQFPPLDQIVPPGPGLLTNESHALGIYGDDPFLALLTDTNSMSSFLPDPSADCASLFFPVSHDSVAPGFELAGADMTSFVPQLMFDGLDVSTFHTMDLTGSGQAEFNSAMLDSWSAITESTM</sequence>
<comment type="caution">
    <text evidence="4">The sequence shown here is derived from an EMBL/GenBank/DDBJ whole genome shotgun (WGS) entry which is preliminary data.</text>
</comment>
<reference evidence="4 5" key="1">
    <citation type="submission" date="2019-01" db="EMBL/GenBank/DDBJ databases">
        <title>Genome sequencing of the rare red list fungi Fomitopsis rosea.</title>
        <authorList>
            <person name="Buettner E."/>
            <person name="Kellner H."/>
        </authorList>
    </citation>
    <scope>NUCLEOTIDE SEQUENCE [LARGE SCALE GENOMIC DNA]</scope>
    <source>
        <strain evidence="4 5">DSM 105464</strain>
    </source>
</reference>
<keyword evidence="1" id="KW-0238">DNA-binding</keyword>
<dbReference type="STRING" id="34475.A0A4Y9Y8J2"/>
<dbReference type="InterPro" id="IPR009057">
    <property type="entry name" value="Homeodomain-like_sf"/>
</dbReference>
<feature type="compositionally biased region" description="Low complexity" evidence="2">
    <location>
        <begin position="191"/>
        <end position="204"/>
    </location>
</feature>
<protein>
    <recommendedName>
        <fullName evidence="3">HTH CENPB-type domain-containing protein</fullName>
    </recommendedName>
</protein>
<evidence type="ECO:0000259" key="3">
    <source>
        <dbReference type="PROSITE" id="PS51253"/>
    </source>
</evidence>
<dbReference type="Proteomes" id="UP000298390">
    <property type="component" value="Unassembled WGS sequence"/>
</dbReference>
<dbReference type="Pfam" id="PF03221">
    <property type="entry name" value="HTH_Tnp_Tc5"/>
    <property type="match status" value="1"/>
</dbReference>
<dbReference type="GO" id="GO:0003677">
    <property type="term" value="F:DNA binding"/>
    <property type="evidence" value="ECO:0007669"/>
    <property type="project" value="UniProtKB-KW"/>
</dbReference>
<dbReference type="PROSITE" id="PS51253">
    <property type="entry name" value="HTH_CENPB"/>
    <property type="match status" value="1"/>
</dbReference>
<gene>
    <name evidence="4" type="ORF">EVJ58_g7199</name>
</gene>
<organism evidence="4 5">
    <name type="scientific">Rhodofomes roseus</name>
    <dbReference type="NCBI Taxonomy" id="34475"/>
    <lineage>
        <taxon>Eukaryota</taxon>
        <taxon>Fungi</taxon>
        <taxon>Dikarya</taxon>
        <taxon>Basidiomycota</taxon>
        <taxon>Agaricomycotina</taxon>
        <taxon>Agaricomycetes</taxon>
        <taxon>Polyporales</taxon>
        <taxon>Rhodofomes</taxon>
    </lineage>
</organism>
<name>A0A4Y9Y8J2_9APHY</name>
<dbReference type="Gene3D" id="1.10.10.60">
    <property type="entry name" value="Homeodomain-like"/>
    <property type="match status" value="1"/>
</dbReference>
<dbReference type="SUPFAM" id="SSF46689">
    <property type="entry name" value="Homeodomain-like"/>
    <property type="match status" value="1"/>
</dbReference>
<dbReference type="InterPro" id="IPR006600">
    <property type="entry name" value="HTH_CenpB_DNA-bd_dom"/>
</dbReference>
<dbReference type="AlphaFoldDB" id="A0A4Y9Y8J2"/>